<dbReference type="SMART" id="SM00849">
    <property type="entry name" value="Lactamase_B"/>
    <property type="match status" value="1"/>
</dbReference>
<dbReference type="PANTHER" id="PTHR42951:SF14">
    <property type="entry name" value="METALLO-BETA-LACTAMASE SUPERFAMILY PROTEIN"/>
    <property type="match status" value="1"/>
</dbReference>
<dbReference type="AlphaFoldDB" id="A0A8H9GKY3"/>
<gene>
    <name evidence="2" type="ORF">GCM10010102_30090</name>
</gene>
<proteinExistence type="predicted"/>
<reference evidence="2" key="1">
    <citation type="journal article" date="2014" name="Int. J. Syst. Evol. Microbiol.">
        <title>Complete genome sequence of Corynebacterium casei LMG S-19264T (=DSM 44701T), isolated from a smear-ripened cheese.</title>
        <authorList>
            <consortium name="US DOE Joint Genome Institute (JGI-PGF)"/>
            <person name="Walter F."/>
            <person name="Albersmeier A."/>
            <person name="Kalinowski J."/>
            <person name="Ruckert C."/>
        </authorList>
    </citation>
    <scope>NUCLEOTIDE SEQUENCE</scope>
    <source>
        <strain evidence="2">JCM 3051</strain>
    </source>
</reference>
<dbReference type="GO" id="GO:0016787">
    <property type="term" value="F:hydrolase activity"/>
    <property type="evidence" value="ECO:0007669"/>
    <property type="project" value="UniProtKB-KW"/>
</dbReference>
<dbReference type="Gene3D" id="3.60.15.10">
    <property type="entry name" value="Ribonuclease Z/Hydroxyacylglutathione hydrolase-like"/>
    <property type="match status" value="1"/>
</dbReference>
<dbReference type="SUPFAM" id="SSF56281">
    <property type="entry name" value="Metallo-hydrolase/oxidoreductase"/>
    <property type="match status" value="1"/>
</dbReference>
<dbReference type="InterPro" id="IPR050855">
    <property type="entry name" value="NDM-1-like"/>
</dbReference>
<evidence type="ECO:0000313" key="3">
    <source>
        <dbReference type="Proteomes" id="UP000655589"/>
    </source>
</evidence>
<accession>A0A8H9GKY3</accession>
<dbReference type="PANTHER" id="PTHR42951">
    <property type="entry name" value="METALLO-BETA-LACTAMASE DOMAIN-CONTAINING"/>
    <property type="match status" value="1"/>
</dbReference>
<reference evidence="2" key="2">
    <citation type="submission" date="2020-09" db="EMBL/GenBank/DDBJ databases">
        <authorList>
            <person name="Sun Q."/>
            <person name="Ohkuma M."/>
        </authorList>
    </citation>
    <scope>NUCLEOTIDE SEQUENCE</scope>
    <source>
        <strain evidence="2">JCM 3051</strain>
    </source>
</reference>
<comment type="caution">
    <text evidence="2">The sequence shown here is derived from an EMBL/GenBank/DDBJ whole genome shotgun (WGS) entry which is preliminary data.</text>
</comment>
<dbReference type="InterPro" id="IPR001279">
    <property type="entry name" value="Metallo-B-lactamas"/>
</dbReference>
<name>A0A8H9GKY3_9MICO</name>
<dbReference type="InterPro" id="IPR036866">
    <property type="entry name" value="RibonucZ/Hydroxyglut_hydro"/>
</dbReference>
<feature type="domain" description="Metallo-beta-lactamase" evidence="1">
    <location>
        <begin position="17"/>
        <end position="228"/>
    </location>
</feature>
<dbReference type="CDD" id="cd07721">
    <property type="entry name" value="yflN-like_MBL-fold"/>
    <property type="match status" value="1"/>
</dbReference>
<dbReference type="RefSeq" id="WP_171108628.1">
    <property type="nucleotide sequence ID" value="NZ_BMPT01000012.1"/>
</dbReference>
<dbReference type="EMBL" id="BMPT01000012">
    <property type="protein sequence ID" value="GGM32588.1"/>
    <property type="molecule type" value="Genomic_DNA"/>
</dbReference>
<dbReference type="Proteomes" id="UP000655589">
    <property type="component" value="Unassembled WGS sequence"/>
</dbReference>
<keyword evidence="2" id="KW-0378">Hydrolase</keyword>
<dbReference type="Pfam" id="PF00753">
    <property type="entry name" value="Lactamase_B"/>
    <property type="match status" value="1"/>
</dbReference>
<evidence type="ECO:0000313" key="2">
    <source>
        <dbReference type="EMBL" id="GGM32588.1"/>
    </source>
</evidence>
<keyword evidence="3" id="KW-1185">Reference proteome</keyword>
<protein>
    <submittedName>
        <fullName evidence="2">MBL fold metallo-hydrolase</fullName>
    </submittedName>
</protein>
<evidence type="ECO:0000259" key="1">
    <source>
        <dbReference type="SMART" id="SM00849"/>
    </source>
</evidence>
<sequence length="249" mass="26505">MTPVEVAAGVHRIEHAYVNVYLVQEAGRVLVVDTGLPASWRLIGEAVRSLGRTPDDVAAVVLTHAHFDHTGSAAAFQERLGVPIWLHEEDFHIAAHPYRYAHENVRAVYPLRHPAALRVLGAMTAAGALRVRGVDGLRRMTPGETLPVPGSPRVVFTPGHTFGHCALHLPDRDVLLTGDALVTLDPYTGRRGPQIVAGAATADSAKALVSLDRLVAYDTGSTLLLPGHGDPWSGGVAEAVDRARAVGPH</sequence>
<organism evidence="2 3">
    <name type="scientific">Promicromonospora citrea</name>
    <dbReference type="NCBI Taxonomy" id="43677"/>
    <lineage>
        <taxon>Bacteria</taxon>
        <taxon>Bacillati</taxon>
        <taxon>Actinomycetota</taxon>
        <taxon>Actinomycetes</taxon>
        <taxon>Micrococcales</taxon>
        <taxon>Promicromonosporaceae</taxon>
        <taxon>Promicromonospora</taxon>
    </lineage>
</organism>